<reference evidence="1 2" key="1">
    <citation type="journal article" date="2013" name="Nat. Biotechnol.">
        <title>Genome sequences of rare, uncultured bacteria obtained by differential coverage binning of multiple metagenomes.</title>
        <authorList>
            <person name="Albertsen M."/>
            <person name="Hugenholtz P."/>
            <person name="Skarshewski A."/>
            <person name="Nielsen K.L."/>
            <person name="Tyson G.W."/>
            <person name="Nielsen P.H."/>
        </authorList>
    </citation>
    <scope>NUCLEOTIDE SEQUENCE [LARGE SCALE GENOMIC DNA]</scope>
    <source>
        <strain evidence="1">TM71</strain>
    </source>
</reference>
<evidence type="ECO:0000313" key="1">
    <source>
        <dbReference type="EMBL" id="AGL61765.1"/>
    </source>
</evidence>
<protein>
    <submittedName>
        <fullName evidence="1">Uncharacterized protein</fullName>
    </submittedName>
</protein>
<gene>
    <name evidence="1" type="ORF">L336_0054</name>
</gene>
<evidence type="ECO:0000313" key="2">
    <source>
        <dbReference type="Proteomes" id="UP000013893"/>
    </source>
</evidence>
<dbReference type="Proteomes" id="UP000013893">
    <property type="component" value="Chromosome"/>
</dbReference>
<dbReference type="KEGG" id="saal:L336_0054"/>
<sequence>MEYEYKEPENPAASVLEALQRLKEVPRHAVLYLLIMLEAREGRKPGLELIMMFEEAKWRHFELGGNITDAVVKLHELGLVRYNADEFRQELTDLGSEVAQHFAAVRPFARILYGLP</sequence>
<name>R4PUF6_9BACT</name>
<dbReference type="HOGENOM" id="CLU_2092366_0_0_0"/>
<organism evidence="1 2">
    <name type="scientific">Candidatus Saccharimonas aalborgensis</name>
    <dbReference type="NCBI Taxonomy" id="1332188"/>
    <lineage>
        <taxon>Bacteria</taxon>
        <taxon>Candidatus Saccharimonadota</taxon>
        <taxon>Candidatus Saccharimonadia</taxon>
        <taxon>Candidatus Saccharimonadales</taxon>
        <taxon>Candidatus Saccharimonadaceae</taxon>
        <taxon>Candidatus Saccharimonas</taxon>
    </lineage>
</organism>
<dbReference type="STRING" id="1332188.L336_0054"/>
<dbReference type="AlphaFoldDB" id="R4PUF6"/>
<keyword evidence="2" id="KW-1185">Reference proteome</keyword>
<dbReference type="EMBL" id="CP005957">
    <property type="protein sequence ID" value="AGL61765.1"/>
    <property type="molecule type" value="Genomic_DNA"/>
</dbReference>
<dbReference type="RefSeq" id="WP_015641216.1">
    <property type="nucleotide sequence ID" value="NC_021219.1"/>
</dbReference>
<accession>R4PUF6</accession>
<proteinExistence type="predicted"/>